<comment type="subcellular location">
    <subcellularLocation>
        <location evidence="5">Cytoplasm</location>
    </subcellularLocation>
</comment>
<name>A0ABV3GBA8_MICGL</name>
<dbReference type="InterPro" id="IPR023149">
    <property type="entry name" value="Trans_acon_MeTrfase_C"/>
</dbReference>
<dbReference type="PANTHER" id="PTHR43861:SF1">
    <property type="entry name" value="TRANS-ACONITATE 2-METHYLTRANSFERASE"/>
    <property type="match status" value="1"/>
</dbReference>
<dbReference type="GO" id="GO:0030798">
    <property type="term" value="F:trans-aconitate 2-methyltransferase activity"/>
    <property type="evidence" value="ECO:0007669"/>
    <property type="project" value="UniProtKB-EC"/>
</dbReference>
<dbReference type="RefSeq" id="WP_358131767.1">
    <property type="nucleotide sequence ID" value="NZ_JBFALK010000004.1"/>
</dbReference>
<gene>
    <name evidence="5" type="primary">tam</name>
    <name evidence="6" type="ORF">AB0I59_09790</name>
</gene>
<evidence type="ECO:0000256" key="2">
    <source>
        <dbReference type="ARBA" id="ARBA00022603"/>
    </source>
</evidence>
<evidence type="ECO:0000256" key="5">
    <source>
        <dbReference type="HAMAP-Rule" id="MF_00560"/>
    </source>
</evidence>
<protein>
    <recommendedName>
        <fullName evidence="5">Trans-aconitate 2-methyltransferase</fullName>
        <ecNumber evidence="5">2.1.1.144</ecNumber>
    </recommendedName>
</protein>
<dbReference type="InterPro" id="IPR029063">
    <property type="entry name" value="SAM-dependent_MTases_sf"/>
</dbReference>
<comment type="catalytic activity">
    <reaction evidence="5">
        <text>trans-aconitate + S-adenosyl-L-methionine = (E)-3-(methoxycarbonyl)pent-2-enedioate + S-adenosyl-L-homocysteine</text>
        <dbReference type="Rhea" id="RHEA:14969"/>
        <dbReference type="ChEBI" id="CHEBI:15708"/>
        <dbReference type="ChEBI" id="CHEBI:57470"/>
        <dbReference type="ChEBI" id="CHEBI:57856"/>
        <dbReference type="ChEBI" id="CHEBI:59789"/>
        <dbReference type="EC" id="2.1.1.144"/>
    </reaction>
</comment>
<proteinExistence type="inferred from homology"/>
<keyword evidence="3 5" id="KW-0808">Transferase</keyword>
<dbReference type="InterPro" id="IPR023506">
    <property type="entry name" value="Trans-aconitate_MeTrfase"/>
</dbReference>
<dbReference type="PANTHER" id="PTHR43861">
    <property type="entry name" value="TRANS-ACONITATE 2-METHYLTRANSFERASE-RELATED"/>
    <property type="match status" value="1"/>
</dbReference>
<dbReference type="EMBL" id="JBFALK010000004">
    <property type="protein sequence ID" value="MEV0968916.1"/>
    <property type="molecule type" value="Genomic_DNA"/>
</dbReference>
<accession>A0ABV3GBA8</accession>
<reference evidence="6 7" key="1">
    <citation type="submission" date="2024-06" db="EMBL/GenBank/DDBJ databases">
        <title>The Natural Products Discovery Center: Release of the First 8490 Sequenced Strains for Exploring Actinobacteria Biosynthetic Diversity.</title>
        <authorList>
            <person name="Kalkreuter E."/>
            <person name="Kautsar S.A."/>
            <person name="Yang D."/>
            <person name="Bader C.D."/>
            <person name="Teijaro C.N."/>
            <person name="Fluegel L."/>
            <person name="Davis C.M."/>
            <person name="Simpson J.R."/>
            <person name="Lauterbach L."/>
            <person name="Steele A.D."/>
            <person name="Gui C."/>
            <person name="Meng S."/>
            <person name="Li G."/>
            <person name="Viehrig K."/>
            <person name="Ye F."/>
            <person name="Su P."/>
            <person name="Kiefer A.F."/>
            <person name="Nichols A."/>
            <person name="Cepeda A.J."/>
            <person name="Yan W."/>
            <person name="Fan B."/>
            <person name="Jiang Y."/>
            <person name="Adhikari A."/>
            <person name="Zheng C.-J."/>
            <person name="Schuster L."/>
            <person name="Cowan T.M."/>
            <person name="Smanski M.J."/>
            <person name="Chevrette M.G."/>
            <person name="De Carvalho L.P.S."/>
            <person name="Shen B."/>
        </authorList>
    </citation>
    <scope>NUCLEOTIDE SEQUENCE [LARGE SCALE GENOMIC DNA]</scope>
    <source>
        <strain evidence="6 7">NPDC050100</strain>
    </source>
</reference>
<keyword evidence="4 5" id="KW-0949">S-adenosyl-L-methionine</keyword>
<dbReference type="Proteomes" id="UP001551675">
    <property type="component" value="Unassembled WGS sequence"/>
</dbReference>
<dbReference type="Gene3D" id="3.40.50.150">
    <property type="entry name" value="Vaccinia Virus protein VP39"/>
    <property type="match status" value="1"/>
</dbReference>
<evidence type="ECO:0000313" key="7">
    <source>
        <dbReference type="Proteomes" id="UP001551675"/>
    </source>
</evidence>
<evidence type="ECO:0000256" key="3">
    <source>
        <dbReference type="ARBA" id="ARBA00022679"/>
    </source>
</evidence>
<keyword evidence="1 5" id="KW-0963">Cytoplasm</keyword>
<keyword evidence="2 5" id="KW-0489">Methyltransferase</keyword>
<comment type="caution">
    <text evidence="6">The sequence shown here is derived from an EMBL/GenBank/DDBJ whole genome shotgun (WGS) entry which is preliminary data.</text>
</comment>
<sequence length="266" mass="29533">MAPDIWDPTIYGTYADERSRPFFDLITRVAADAPEHVVDLGCGTGELTAELARRWPTATVHGIDSSAAMIGKAPRGERLDFEVADIRDWRPRRPADVIVSNAALQWIPEHRELLARWAQGLPAGGWLAFQVPGNFDAPSHALIRRLCRTTWRDDLGDLARDSPVGDPAEYLDLLAGLGCVVDAWETTCVHVLPGDDAVLNWVRGTALRPMLARLGPDRRADFLADCARLLGDAYPRRPYGTAFPFRRVFVVARKDRKDSEEQAPQG</sequence>
<comment type="similarity">
    <text evidence="5">Belongs to the methyltransferase superfamily. Tam family.</text>
</comment>
<dbReference type="Gene3D" id="1.10.150.290">
    <property type="entry name" value="S-adenosyl-L-methionine-dependent methyltransferases"/>
    <property type="match status" value="1"/>
</dbReference>
<dbReference type="HAMAP" id="MF_00560">
    <property type="entry name" value="Tran_acon_Me_trans"/>
    <property type="match status" value="1"/>
</dbReference>
<organism evidence="6 7">
    <name type="scientific">Microtetraspora glauca</name>
    <dbReference type="NCBI Taxonomy" id="1996"/>
    <lineage>
        <taxon>Bacteria</taxon>
        <taxon>Bacillati</taxon>
        <taxon>Actinomycetota</taxon>
        <taxon>Actinomycetes</taxon>
        <taxon>Streptosporangiales</taxon>
        <taxon>Streptosporangiaceae</taxon>
        <taxon>Microtetraspora</taxon>
    </lineage>
</organism>
<evidence type="ECO:0000256" key="4">
    <source>
        <dbReference type="ARBA" id="ARBA00022691"/>
    </source>
</evidence>
<evidence type="ECO:0000256" key="1">
    <source>
        <dbReference type="ARBA" id="ARBA00022490"/>
    </source>
</evidence>
<dbReference type="NCBIfam" id="NF010703">
    <property type="entry name" value="PRK14103.1"/>
    <property type="match status" value="1"/>
</dbReference>
<dbReference type="CDD" id="cd02440">
    <property type="entry name" value="AdoMet_MTases"/>
    <property type="match status" value="1"/>
</dbReference>
<dbReference type="SUPFAM" id="SSF53335">
    <property type="entry name" value="S-adenosyl-L-methionine-dependent methyltransferases"/>
    <property type="match status" value="1"/>
</dbReference>
<dbReference type="GO" id="GO:0032259">
    <property type="term" value="P:methylation"/>
    <property type="evidence" value="ECO:0007669"/>
    <property type="project" value="UniProtKB-KW"/>
</dbReference>
<keyword evidence="7" id="KW-1185">Reference proteome</keyword>
<dbReference type="Pfam" id="PF13489">
    <property type="entry name" value="Methyltransf_23"/>
    <property type="match status" value="1"/>
</dbReference>
<evidence type="ECO:0000313" key="6">
    <source>
        <dbReference type="EMBL" id="MEV0968916.1"/>
    </source>
</evidence>
<dbReference type="EC" id="2.1.1.144" evidence="5"/>
<comment type="function">
    <text evidence="5">Catalyzes the S-adenosylmethionine monomethyl esterification of trans-aconitate.</text>
</comment>